<dbReference type="PANTHER" id="PTHR23501:SF191">
    <property type="entry name" value="VACUOLAR BASIC AMINO ACID TRANSPORTER 4"/>
    <property type="match status" value="1"/>
</dbReference>
<name>A0ABT0K117_9ACTN</name>
<keyword evidence="10" id="KW-1185">Reference proteome</keyword>
<feature type="transmembrane region" description="Helical" evidence="7">
    <location>
        <begin position="353"/>
        <end position="374"/>
    </location>
</feature>
<dbReference type="InterPro" id="IPR036259">
    <property type="entry name" value="MFS_trans_sf"/>
</dbReference>
<evidence type="ECO:0000256" key="6">
    <source>
        <dbReference type="SAM" id="MobiDB-lite"/>
    </source>
</evidence>
<keyword evidence="5 7" id="KW-0472">Membrane</keyword>
<feature type="transmembrane region" description="Helical" evidence="7">
    <location>
        <begin position="162"/>
        <end position="182"/>
    </location>
</feature>
<evidence type="ECO:0000313" key="10">
    <source>
        <dbReference type="Proteomes" id="UP001201873"/>
    </source>
</evidence>
<feature type="transmembrane region" description="Helical" evidence="7">
    <location>
        <begin position="75"/>
        <end position="95"/>
    </location>
</feature>
<evidence type="ECO:0000256" key="5">
    <source>
        <dbReference type="ARBA" id="ARBA00023136"/>
    </source>
</evidence>
<evidence type="ECO:0000256" key="3">
    <source>
        <dbReference type="ARBA" id="ARBA00022692"/>
    </source>
</evidence>
<dbReference type="Pfam" id="PF07690">
    <property type="entry name" value="MFS_1"/>
    <property type="match status" value="1"/>
</dbReference>
<evidence type="ECO:0000259" key="8">
    <source>
        <dbReference type="PROSITE" id="PS50850"/>
    </source>
</evidence>
<evidence type="ECO:0000256" key="4">
    <source>
        <dbReference type="ARBA" id="ARBA00022989"/>
    </source>
</evidence>
<feature type="compositionally biased region" description="Polar residues" evidence="6">
    <location>
        <begin position="1"/>
        <end position="14"/>
    </location>
</feature>
<gene>
    <name evidence="9" type="ORF">MXD59_15445</name>
</gene>
<proteinExistence type="predicted"/>
<dbReference type="InterPro" id="IPR020846">
    <property type="entry name" value="MFS_dom"/>
</dbReference>
<comment type="subcellular location">
    <subcellularLocation>
        <location evidence="1">Cell inner membrane</location>
        <topology evidence="1">Multi-pass membrane protein</topology>
    </subcellularLocation>
</comment>
<dbReference type="EMBL" id="JALKFT010000014">
    <property type="protein sequence ID" value="MCK9877152.1"/>
    <property type="molecule type" value="Genomic_DNA"/>
</dbReference>
<feature type="domain" description="Major facilitator superfamily (MFS) profile" evidence="8">
    <location>
        <begin position="39"/>
        <end position="459"/>
    </location>
</feature>
<keyword evidence="3 7" id="KW-0812">Transmembrane</keyword>
<feature type="region of interest" description="Disordered" evidence="6">
    <location>
        <begin position="1"/>
        <end position="25"/>
    </location>
</feature>
<accession>A0ABT0K117</accession>
<feature type="transmembrane region" description="Helical" evidence="7">
    <location>
        <begin position="102"/>
        <end position="121"/>
    </location>
</feature>
<dbReference type="RefSeq" id="WP_248825436.1">
    <property type="nucleotide sequence ID" value="NZ_JALKFT010000014.1"/>
</dbReference>
<feature type="transmembrane region" description="Helical" evidence="7">
    <location>
        <begin position="329"/>
        <end position="347"/>
    </location>
</feature>
<dbReference type="Gene3D" id="1.20.1250.20">
    <property type="entry name" value="MFS general substrate transporter like domains"/>
    <property type="match status" value="2"/>
</dbReference>
<dbReference type="InterPro" id="IPR011701">
    <property type="entry name" value="MFS"/>
</dbReference>
<evidence type="ECO:0000256" key="7">
    <source>
        <dbReference type="SAM" id="Phobius"/>
    </source>
</evidence>
<feature type="transmembrane region" description="Helical" evidence="7">
    <location>
        <begin position="194"/>
        <end position="214"/>
    </location>
</feature>
<keyword evidence="2" id="KW-0813">Transport</keyword>
<feature type="transmembrane region" description="Helical" evidence="7">
    <location>
        <begin position="394"/>
        <end position="416"/>
    </location>
</feature>
<protein>
    <submittedName>
        <fullName evidence="9">MFS transporter</fullName>
    </submittedName>
</protein>
<organism evidence="9 10">
    <name type="scientific">Frankia umida</name>
    <dbReference type="NCBI Taxonomy" id="573489"/>
    <lineage>
        <taxon>Bacteria</taxon>
        <taxon>Bacillati</taxon>
        <taxon>Actinomycetota</taxon>
        <taxon>Actinomycetes</taxon>
        <taxon>Frankiales</taxon>
        <taxon>Frankiaceae</taxon>
        <taxon>Frankia</taxon>
    </lineage>
</organism>
<dbReference type="Proteomes" id="UP001201873">
    <property type="component" value="Unassembled WGS sequence"/>
</dbReference>
<feature type="transmembrane region" description="Helical" evidence="7">
    <location>
        <begin position="39"/>
        <end position="55"/>
    </location>
</feature>
<evidence type="ECO:0000256" key="2">
    <source>
        <dbReference type="ARBA" id="ARBA00022448"/>
    </source>
</evidence>
<comment type="caution">
    <text evidence="9">The sequence shown here is derived from an EMBL/GenBank/DDBJ whole genome shotgun (WGS) entry which is preliminary data.</text>
</comment>
<feature type="transmembrane region" description="Helical" evidence="7">
    <location>
        <begin position="298"/>
        <end position="317"/>
    </location>
</feature>
<dbReference type="PANTHER" id="PTHR23501">
    <property type="entry name" value="MAJOR FACILITATOR SUPERFAMILY"/>
    <property type="match status" value="1"/>
</dbReference>
<reference evidence="9 10" key="1">
    <citation type="submission" date="2022-04" db="EMBL/GenBank/DDBJ databases">
        <title>Genome diversity in the genus Frankia.</title>
        <authorList>
            <person name="Carlos-Shanley C."/>
            <person name="Hahn D."/>
        </authorList>
    </citation>
    <scope>NUCLEOTIDE SEQUENCE [LARGE SCALE GENOMIC DNA]</scope>
    <source>
        <strain evidence="9 10">Ag45/Mut15</strain>
    </source>
</reference>
<evidence type="ECO:0000313" key="9">
    <source>
        <dbReference type="EMBL" id="MCK9877152.1"/>
    </source>
</evidence>
<dbReference type="SUPFAM" id="SSF103473">
    <property type="entry name" value="MFS general substrate transporter"/>
    <property type="match status" value="1"/>
</dbReference>
<evidence type="ECO:0000256" key="1">
    <source>
        <dbReference type="ARBA" id="ARBA00004429"/>
    </source>
</evidence>
<dbReference type="PROSITE" id="PS50850">
    <property type="entry name" value="MFS"/>
    <property type="match status" value="1"/>
</dbReference>
<keyword evidence="4 7" id="KW-1133">Transmembrane helix</keyword>
<feature type="transmembrane region" description="Helical" evidence="7">
    <location>
        <begin position="260"/>
        <end position="286"/>
    </location>
</feature>
<feature type="transmembrane region" description="Helical" evidence="7">
    <location>
        <begin position="127"/>
        <end position="150"/>
    </location>
</feature>
<sequence length="660" mass="70259">MEPTARSTGDSPSAATHGGGRPGWRQLEHYPNARYRRRCLTIAVISTIYLYYALYTQGTVATQIIRNYDFSFTTFVVMAIVANVAGAFAALFAGLVDRFGRANLVVGGLLTVALLVLFGLPNAPSRLWFAVLASALAFVEGMALVATPALVRDFSPQLGRGLAMGFWTLGPVLGSLTCTVIASNTLDQHPNWRFQFHVCGAVGLVVLGAAACGLRELTPGLRDQLMVSPRDQSLVEARASGLDPTVAAQGSWRRVARPHVFAAALAIAVFLLLYYTLVGFVVVYFTTTYGYSESRSNALANWFWISNAIALVVGGLLTDRLRVRKPFMVVGTALSVAGNILFALSATHADTSYYTIAGYFVVMSVGGGLTYVAWMAAFTETVERISPAATARGLALWGWILRLVVALGLVGLLATLPSTSTLVDHGQRVRTIAAAHPRQVAVLSALDARTSAVLARDPNDIGALANALREVATQQGASPARAAAAATAVRTRARQVTAARAIRPATLRTLEADPADLAAVGAALGDLVRVLHVDQAAAISLLTSLNDPAVRADLVLVQRYGDILAAARAAIAPADLAYLSAHGTSVARAQRDGPRQWQRWWWICIGGQLLFLPSVALLSGRWSPRRARADERAHAERVARELAALRTASDPTPVPAPLQG</sequence>